<dbReference type="RefSeq" id="WP_003779116.1">
    <property type="nucleotide sequence ID" value="NZ_JH992962.1"/>
</dbReference>
<accession>K9E722</accession>
<dbReference type="eggNOG" id="COG4086">
    <property type="taxonomic scope" value="Bacteria"/>
</dbReference>
<evidence type="ECO:0000313" key="2">
    <source>
        <dbReference type="EMBL" id="EKU92954.1"/>
    </source>
</evidence>
<sequence>MDVKWKGLVTFGLATMSLALTGLTVRAQGEIDTSVVDEAWGKPTYVYGGGLTSGQVEETADLLGIDNRDNVNESSVEGQDLQKYLKQGVGSTSSMISSVLVQRQAENTGVEVNIVTPDNITRISDYQYANAAITAGVEDAQIMVAAIRPVTGESALTGVYKAFELNGEDLEGDRMEVAQEELETTEQISKGLDQADQAKLNQAIADIKRDLAELKDRVDGLPSQEDIQEIVNQALANHNLSQVVSPEQVDQLIVLFVKYQETSAIDSNQVLQQLERYSQDLKAKAGDLIEEAENRGIFDAIRDFFRQLWQALQDLFN</sequence>
<reference evidence="2 3" key="1">
    <citation type="submission" date="2012-09" db="EMBL/GenBank/DDBJ databases">
        <title>The Genome Sequence of Alloiococcus otitis ATCC 51267.</title>
        <authorList>
            <consortium name="The Broad Institute Genome Sequencing Platform"/>
            <person name="Earl A."/>
            <person name="Ward D."/>
            <person name="Feldgarden M."/>
            <person name="Gevers D."/>
            <person name="Huys G."/>
            <person name="Walker B."/>
            <person name="Young S.K."/>
            <person name="Zeng Q."/>
            <person name="Gargeya S."/>
            <person name="Fitzgerald M."/>
            <person name="Haas B."/>
            <person name="Abouelleil A."/>
            <person name="Alvarado L."/>
            <person name="Arachchi H.M."/>
            <person name="Berlin A.M."/>
            <person name="Chapman S.B."/>
            <person name="Goldberg J."/>
            <person name="Griggs A."/>
            <person name="Gujja S."/>
            <person name="Hansen M."/>
            <person name="Howarth C."/>
            <person name="Imamovic A."/>
            <person name="Larimer J."/>
            <person name="McCowen C."/>
            <person name="Montmayeur A."/>
            <person name="Murphy C."/>
            <person name="Neiman D."/>
            <person name="Pearson M."/>
            <person name="Priest M."/>
            <person name="Roberts A."/>
            <person name="Saif S."/>
            <person name="Shea T."/>
            <person name="Sisk P."/>
            <person name="Sykes S."/>
            <person name="Wortman J."/>
            <person name="Nusbaum C."/>
            <person name="Birren B."/>
        </authorList>
    </citation>
    <scope>NUCLEOTIDE SEQUENCE [LARGE SCALE GENOMIC DNA]</scope>
    <source>
        <strain evidence="2 3">ATCC 51267</strain>
    </source>
</reference>
<evidence type="ECO:0000313" key="3">
    <source>
        <dbReference type="Proteomes" id="UP000009875"/>
    </source>
</evidence>
<gene>
    <name evidence="2" type="ORF">HMPREF9698_01557</name>
</gene>
<dbReference type="Proteomes" id="UP000009875">
    <property type="component" value="Unassembled WGS sequence"/>
</dbReference>
<dbReference type="HOGENOM" id="CLU_050671_1_0_9"/>
<proteinExistence type="predicted"/>
<keyword evidence="3" id="KW-1185">Reference proteome</keyword>
<evidence type="ECO:0008006" key="4">
    <source>
        <dbReference type="Google" id="ProtNLM"/>
    </source>
</evidence>
<comment type="caution">
    <text evidence="2">The sequence shown here is derived from an EMBL/GenBank/DDBJ whole genome shotgun (WGS) entry which is preliminary data.</text>
</comment>
<feature type="coiled-coil region" evidence="1">
    <location>
        <begin position="175"/>
        <end position="217"/>
    </location>
</feature>
<keyword evidence="1" id="KW-0175">Coiled coil</keyword>
<name>K9E722_9LACT</name>
<dbReference type="STRING" id="883081.HMPREF9698_01557"/>
<dbReference type="PATRIC" id="fig|883081.3.peg.1563"/>
<protein>
    <recommendedName>
        <fullName evidence="4">Inosine-5'-monophosphate dehydrogenase</fullName>
    </recommendedName>
</protein>
<dbReference type="EMBL" id="AGXA01000031">
    <property type="protein sequence ID" value="EKU92954.1"/>
    <property type="molecule type" value="Genomic_DNA"/>
</dbReference>
<organism evidence="2 3">
    <name type="scientific">Alloiococcus otitis ATCC 51267</name>
    <dbReference type="NCBI Taxonomy" id="883081"/>
    <lineage>
        <taxon>Bacteria</taxon>
        <taxon>Bacillati</taxon>
        <taxon>Bacillota</taxon>
        <taxon>Bacilli</taxon>
        <taxon>Lactobacillales</taxon>
        <taxon>Carnobacteriaceae</taxon>
        <taxon>Alloiococcus</taxon>
    </lineage>
</organism>
<dbReference type="InterPro" id="IPR009343">
    <property type="entry name" value="DUF1002"/>
</dbReference>
<evidence type="ECO:0000256" key="1">
    <source>
        <dbReference type="SAM" id="Coils"/>
    </source>
</evidence>
<dbReference type="OrthoDB" id="9810153at2"/>
<dbReference type="Pfam" id="PF06207">
    <property type="entry name" value="DUF1002"/>
    <property type="match status" value="1"/>
</dbReference>
<dbReference type="AlphaFoldDB" id="K9E722"/>